<name>A0AC61RLL0_9BACT</name>
<keyword evidence="2" id="KW-1185">Reference proteome</keyword>
<reference evidence="1" key="1">
    <citation type="submission" date="2019-04" db="EMBL/GenBank/DDBJ databases">
        <title>Microbes associate with the intestines of laboratory mice.</title>
        <authorList>
            <person name="Navarre W."/>
            <person name="Wong E."/>
            <person name="Huang K."/>
            <person name="Tropini C."/>
            <person name="Ng K."/>
            <person name="Yu B."/>
        </authorList>
    </citation>
    <scope>NUCLEOTIDE SEQUENCE</scope>
    <source>
        <strain evidence="1">NM04_E33</strain>
    </source>
</reference>
<accession>A0AC61RLL0</accession>
<dbReference type="EMBL" id="SRYB01000004">
    <property type="protein sequence ID" value="TGY80012.1"/>
    <property type="molecule type" value="Genomic_DNA"/>
</dbReference>
<gene>
    <name evidence="1" type="ORF">E5331_04285</name>
</gene>
<proteinExistence type="predicted"/>
<evidence type="ECO:0000313" key="2">
    <source>
        <dbReference type="Proteomes" id="UP000306319"/>
    </source>
</evidence>
<evidence type="ECO:0000313" key="1">
    <source>
        <dbReference type="EMBL" id="TGY80012.1"/>
    </source>
</evidence>
<sequence>MAIKRTKSQMPIDTGEWLDSPRINNLSYDLRGIWLTMLCYMWESPTRGIMAKANGKPYTQDQIIRLLDIDPLALSILLENGLLAKNDKGAYYSPDMVHRERVSKARRTAGRKGGEVMKDKILNPKIEETPPTIVEPPPTPAATPQKPALFKEDEVPETPPELSPEQKAKAEKKKKYKYAEFVTLTKDEYAKLCTEHTEEAVRRMIEILDNYKGQSGKRYKSDYRAILNWVVDRYNDEQLRYGIRPTTNATTAKSAGGFGTVAPYATGANPTATGASPQSGDAPEKGYSERF</sequence>
<organism evidence="1 2">
    <name type="scientific">Lepagella muris</name>
    <dbReference type="NCBI Taxonomy" id="3032870"/>
    <lineage>
        <taxon>Bacteria</taxon>
        <taxon>Pseudomonadati</taxon>
        <taxon>Bacteroidota</taxon>
        <taxon>Bacteroidia</taxon>
        <taxon>Bacteroidales</taxon>
        <taxon>Muribaculaceae</taxon>
        <taxon>Lepagella</taxon>
    </lineage>
</organism>
<dbReference type="Proteomes" id="UP000306319">
    <property type="component" value="Unassembled WGS sequence"/>
</dbReference>
<protein>
    <submittedName>
        <fullName evidence="1">Uncharacterized protein</fullName>
    </submittedName>
</protein>
<comment type="caution">
    <text evidence="1">The sequence shown here is derived from an EMBL/GenBank/DDBJ whole genome shotgun (WGS) entry which is preliminary data.</text>
</comment>